<dbReference type="Proteomes" id="UP000254282">
    <property type="component" value="Unassembled WGS sequence"/>
</dbReference>
<dbReference type="GO" id="GO:0004521">
    <property type="term" value="F:RNA endonuclease activity"/>
    <property type="evidence" value="ECO:0007669"/>
    <property type="project" value="UniProtKB-UniRule"/>
</dbReference>
<sequence>MNPKIRSLFFACLGLLFGMSVMFVYNNFFADKKTDSAIENKSQTKEGSTPENSSEIYSITREDVVINYVKQNHNLPDYYITKNEAKKLGWIPSQGNLCEVLPGKVIGGDYFGNREDKLPKDEKYFEADVNYSCGSRKSDRIVFTKNGEVYLTKDHYKSFEKK</sequence>
<keyword evidence="6 7" id="KW-0378">Hydrolase</keyword>
<dbReference type="InterPro" id="IPR000026">
    <property type="entry name" value="N1-like"/>
</dbReference>
<gene>
    <name evidence="9" type="ORF">NCTC13532_04203</name>
</gene>
<organism evidence="9 10">
    <name type="scientific">Chryseobacterium indoltheticum</name>
    <dbReference type="NCBI Taxonomy" id="254"/>
    <lineage>
        <taxon>Bacteria</taxon>
        <taxon>Pseudomonadati</taxon>
        <taxon>Bacteroidota</taxon>
        <taxon>Flavobacteriia</taxon>
        <taxon>Flavobacteriales</taxon>
        <taxon>Weeksellaceae</taxon>
        <taxon>Chryseobacterium group</taxon>
        <taxon>Chryseobacterium</taxon>
    </lineage>
</organism>
<evidence type="ECO:0000256" key="5">
    <source>
        <dbReference type="ARBA" id="ARBA00022722"/>
    </source>
</evidence>
<dbReference type="SUPFAM" id="SSF53933">
    <property type="entry name" value="Microbial ribonucleases"/>
    <property type="match status" value="1"/>
</dbReference>
<evidence type="ECO:0000313" key="9">
    <source>
        <dbReference type="EMBL" id="SUX48584.1"/>
    </source>
</evidence>
<feature type="active site" description="Proton donor" evidence="8">
    <location>
        <position position="155"/>
    </location>
</feature>
<dbReference type="InterPro" id="IPR016191">
    <property type="entry name" value="Ribonuclease/ribotoxin"/>
</dbReference>
<dbReference type="Gene3D" id="3.10.450.30">
    <property type="entry name" value="Microbial ribonucleases"/>
    <property type="match status" value="1"/>
</dbReference>
<feature type="active site" description="Proton acceptor" evidence="8">
    <location>
        <position position="126"/>
    </location>
</feature>
<comment type="similarity">
    <text evidence="2 7">Belongs to the ribonuclease N1/T1 family.</text>
</comment>
<evidence type="ECO:0000256" key="7">
    <source>
        <dbReference type="PIRNR" id="PIRNR001013"/>
    </source>
</evidence>
<evidence type="ECO:0000256" key="2">
    <source>
        <dbReference type="ARBA" id="ARBA00009006"/>
    </source>
</evidence>
<evidence type="ECO:0000256" key="4">
    <source>
        <dbReference type="ARBA" id="ARBA00022525"/>
    </source>
</evidence>
<reference evidence="9 10" key="1">
    <citation type="submission" date="2018-06" db="EMBL/GenBank/DDBJ databases">
        <authorList>
            <consortium name="Pathogen Informatics"/>
            <person name="Doyle S."/>
        </authorList>
    </citation>
    <scope>NUCLEOTIDE SEQUENCE [LARGE SCALE GENOMIC DNA]</scope>
    <source>
        <strain evidence="9 10">NCTC13532</strain>
    </source>
</reference>
<evidence type="ECO:0000313" key="10">
    <source>
        <dbReference type="Proteomes" id="UP000254282"/>
    </source>
</evidence>
<dbReference type="GO" id="GO:0005576">
    <property type="term" value="C:extracellular region"/>
    <property type="evidence" value="ECO:0007669"/>
    <property type="project" value="UniProtKB-SubCell"/>
</dbReference>
<dbReference type="PIRSF" id="PIRSF001013">
    <property type="entry name" value="Barnase"/>
    <property type="match status" value="1"/>
</dbReference>
<dbReference type="GO" id="GO:0003723">
    <property type="term" value="F:RNA binding"/>
    <property type="evidence" value="ECO:0007669"/>
    <property type="project" value="UniProtKB-UniRule"/>
</dbReference>
<dbReference type="Pfam" id="PF00545">
    <property type="entry name" value="Ribonuclease"/>
    <property type="match status" value="1"/>
</dbReference>
<dbReference type="STRING" id="254.SAMN05421682_10680"/>
<dbReference type="RefSeq" id="WP_115621659.1">
    <property type="nucleotide sequence ID" value="NZ_UFVR01000004.1"/>
</dbReference>
<evidence type="ECO:0000256" key="3">
    <source>
        <dbReference type="ARBA" id="ARBA00022214"/>
    </source>
</evidence>
<dbReference type="EC" id="3.1.27.-" evidence="7"/>
<comment type="subcellular location">
    <subcellularLocation>
        <location evidence="1 7">Secreted</location>
    </subcellularLocation>
</comment>
<protein>
    <recommendedName>
        <fullName evidence="3 7">Ribonuclease</fullName>
        <ecNumber evidence="7">3.1.27.-</ecNumber>
    </recommendedName>
</protein>
<proteinExistence type="inferred from homology"/>
<evidence type="ECO:0000256" key="8">
    <source>
        <dbReference type="PIRSR" id="PIRSR001013-1"/>
    </source>
</evidence>
<evidence type="ECO:0000256" key="6">
    <source>
        <dbReference type="ARBA" id="ARBA00022801"/>
    </source>
</evidence>
<dbReference type="AlphaFoldDB" id="A0A381FQ57"/>
<accession>A0A381FQ57</accession>
<dbReference type="PRINTS" id="PR00117">
    <property type="entry name" value="BARNASE"/>
</dbReference>
<keyword evidence="7" id="KW-0255">Endonuclease</keyword>
<keyword evidence="5 7" id="KW-0540">Nuclease</keyword>
<keyword evidence="4 7" id="KW-0964">Secreted</keyword>
<dbReference type="GO" id="GO:0016787">
    <property type="term" value="F:hydrolase activity"/>
    <property type="evidence" value="ECO:0007669"/>
    <property type="project" value="UniProtKB-KW"/>
</dbReference>
<dbReference type="InterPro" id="IPR001887">
    <property type="entry name" value="Barnase"/>
</dbReference>
<dbReference type="EMBL" id="UFVR01000004">
    <property type="protein sequence ID" value="SUX48584.1"/>
    <property type="molecule type" value="Genomic_DNA"/>
</dbReference>
<name>A0A381FQ57_9FLAO</name>
<evidence type="ECO:0000256" key="1">
    <source>
        <dbReference type="ARBA" id="ARBA00004613"/>
    </source>
</evidence>